<reference evidence="3" key="1">
    <citation type="journal article" date="2019" name="ISME J.">
        <title>Evolution in action: habitat transition from sediment to the pelagial leads to genome streamlining in Methylophilaceae.</title>
        <authorList>
            <person name="Salcher M."/>
            <person name="Schaefle D."/>
            <person name="Kaspar M."/>
            <person name="Neuenschwander S.M."/>
            <person name="Ghai R."/>
        </authorList>
    </citation>
    <scope>NUCLEOTIDE SEQUENCE [LARGE SCALE GENOMIC DNA]</scope>
    <source>
        <strain evidence="3">MMS-M-51</strain>
    </source>
</reference>
<dbReference type="KEGG" id="mmec:FIU01_10420"/>
<sequence length="365" mass="39621">MQSPLGDDAYLRIRAQFSQARQAGQARHREIAEAMHISEGALIAAHVGAEAAALMRATRLQPRWTVLCAALHSLGEVMALTRNGACVHEKVGRYAEFTAKQTEYLQVTWMRGAGVDLLWEVAHWQHGFAVEESGEKGVQRSLQFYDASGTAVHKLFLRAQSDLSAYQSLVRAFCDTDQLPGLIPQALLTVPATDFAAFLTHWEAIQDARDLHCLLAQVRGSGHTFLQHLPAASAREVQLSAANMVLEHAAAQGLSIWILAGNIGMTQAHRGPIDKVVQMGPWLNVLDAGFNLHVRQDLIASSWVVVVPGLAGHFSALVLFNAAGEIIALIAADASSGASERSAWVALMHRLPLVEPIRSDHHATL</sequence>
<dbReference type="OrthoDB" id="316630at2"/>
<evidence type="ECO:0000259" key="1">
    <source>
        <dbReference type="Pfam" id="PF05171"/>
    </source>
</evidence>
<dbReference type="Gene3D" id="3.40.1570.10">
    <property type="entry name" value="HemS/ChuS/ChuX like domains"/>
    <property type="match status" value="2"/>
</dbReference>
<dbReference type="Pfam" id="PF05171">
    <property type="entry name" value="HemS"/>
    <property type="match status" value="2"/>
</dbReference>
<organism evidence="2 3">
    <name type="scientific">Methylophilus medardicus</name>
    <dbReference type="NCBI Taxonomy" id="2588534"/>
    <lineage>
        <taxon>Bacteria</taxon>
        <taxon>Pseudomonadati</taxon>
        <taxon>Pseudomonadota</taxon>
        <taxon>Betaproteobacteria</taxon>
        <taxon>Nitrosomonadales</taxon>
        <taxon>Methylophilaceae</taxon>
        <taxon>Methylophilus</taxon>
    </lineage>
</organism>
<dbReference type="AlphaFoldDB" id="A0A5B8CW16"/>
<feature type="domain" description="Haemin-degrading HemS/ChuX" evidence="1">
    <location>
        <begin position="230"/>
        <end position="351"/>
    </location>
</feature>
<dbReference type="CDD" id="cd16830">
    <property type="entry name" value="HemS-like_N"/>
    <property type="match status" value="1"/>
</dbReference>
<protein>
    <submittedName>
        <fullName evidence="2">Hemin-degrading factor</fullName>
    </submittedName>
</protein>
<accession>A0A5B8CW16</accession>
<dbReference type="GO" id="GO:0006826">
    <property type="term" value="P:iron ion transport"/>
    <property type="evidence" value="ECO:0007669"/>
    <property type="project" value="InterPro"/>
</dbReference>
<dbReference type="InterPro" id="IPR007845">
    <property type="entry name" value="HemS/ChuX_dom"/>
</dbReference>
<dbReference type="SUPFAM" id="SSF144064">
    <property type="entry name" value="Heme iron utilization protein-like"/>
    <property type="match status" value="1"/>
</dbReference>
<feature type="domain" description="Haemin-degrading HemS/ChuX" evidence="1">
    <location>
        <begin position="37"/>
        <end position="173"/>
    </location>
</feature>
<proteinExistence type="predicted"/>
<dbReference type="EMBL" id="CP040946">
    <property type="protein sequence ID" value="QDC45429.1"/>
    <property type="molecule type" value="Genomic_DNA"/>
</dbReference>
<name>A0A5B8CW16_9PROT</name>
<keyword evidence="3" id="KW-1185">Reference proteome</keyword>
<gene>
    <name evidence="2" type="ORF">FIU01_10420</name>
</gene>
<evidence type="ECO:0000313" key="2">
    <source>
        <dbReference type="EMBL" id="QDC45429.1"/>
    </source>
</evidence>
<dbReference type="Proteomes" id="UP000311008">
    <property type="component" value="Chromosome"/>
</dbReference>
<dbReference type="InterPro" id="IPR053733">
    <property type="entry name" value="Heme_Transport_Util_sf"/>
</dbReference>
<evidence type="ECO:0000313" key="3">
    <source>
        <dbReference type="Proteomes" id="UP000311008"/>
    </source>
</evidence>